<reference evidence="4" key="1">
    <citation type="journal article" date="2020" name="Stud. Mycol.">
        <title>101 Dothideomycetes genomes: a test case for predicting lifestyles and emergence of pathogens.</title>
        <authorList>
            <person name="Haridas S."/>
            <person name="Albert R."/>
            <person name="Binder M."/>
            <person name="Bloem J."/>
            <person name="Labutti K."/>
            <person name="Salamov A."/>
            <person name="Andreopoulos B."/>
            <person name="Baker S."/>
            <person name="Barry K."/>
            <person name="Bills G."/>
            <person name="Bluhm B."/>
            <person name="Cannon C."/>
            <person name="Castanera R."/>
            <person name="Culley D."/>
            <person name="Daum C."/>
            <person name="Ezra D."/>
            <person name="Gonzalez J."/>
            <person name="Henrissat B."/>
            <person name="Kuo A."/>
            <person name="Liang C."/>
            <person name="Lipzen A."/>
            <person name="Lutzoni F."/>
            <person name="Magnuson J."/>
            <person name="Mondo S."/>
            <person name="Nolan M."/>
            <person name="Ohm R."/>
            <person name="Pangilinan J."/>
            <person name="Park H.-J."/>
            <person name="Ramirez L."/>
            <person name="Alfaro M."/>
            <person name="Sun H."/>
            <person name="Tritt A."/>
            <person name="Yoshinaga Y."/>
            <person name="Zwiers L.-H."/>
            <person name="Turgeon B."/>
            <person name="Goodwin S."/>
            <person name="Spatafora J."/>
            <person name="Crous P."/>
            <person name="Grigoriev I."/>
        </authorList>
    </citation>
    <scope>NUCLEOTIDE SEQUENCE</scope>
    <source>
        <strain evidence="4">CBS 121410</strain>
    </source>
</reference>
<dbReference type="SUPFAM" id="SSF51735">
    <property type="entry name" value="NAD(P)-binding Rossmann-fold domains"/>
    <property type="match status" value="1"/>
</dbReference>
<dbReference type="PANTHER" id="PTHR42748">
    <property type="entry name" value="NITROGEN METABOLITE REPRESSION PROTEIN NMRA FAMILY MEMBER"/>
    <property type="match status" value="1"/>
</dbReference>
<keyword evidence="5" id="KW-1185">Reference proteome</keyword>
<dbReference type="Proteomes" id="UP000799776">
    <property type="component" value="Unassembled WGS sequence"/>
</dbReference>
<gene>
    <name evidence="4" type="ORF">K490DRAFT_22903</name>
</gene>
<dbReference type="InterPro" id="IPR036291">
    <property type="entry name" value="NAD(P)-bd_dom_sf"/>
</dbReference>
<dbReference type="InterPro" id="IPR008030">
    <property type="entry name" value="NmrA-like"/>
</dbReference>
<evidence type="ECO:0000256" key="2">
    <source>
        <dbReference type="ARBA" id="ARBA00022857"/>
    </source>
</evidence>
<accession>A0A9P4HVL6</accession>
<feature type="non-terminal residue" evidence="4">
    <location>
        <position position="305"/>
    </location>
</feature>
<evidence type="ECO:0000313" key="5">
    <source>
        <dbReference type="Proteomes" id="UP000799776"/>
    </source>
</evidence>
<proteinExistence type="inferred from homology"/>
<protein>
    <submittedName>
        <fullName evidence="4">NAD(P)-binding protein</fullName>
    </submittedName>
</protein>
<comment type="similarity">
    <text evidence="1">Belongs to the NmrA-type oxidoreductase family.</text>
</comment>
<dbReference type="InterPro" id="IPR051164">
    <property type="entry name" value="NmrA-like_oxidored"/>
</dbReference>
<dbReference type="EMBL" id="ML978720">
    <property type="protein sequence ID" value="KAF2087281.1"/>
    <property type="molecule type" value="Genomic_DNA"/>
</dbReference>
<keyword evidence="2" id="KW-0521">NADP</keyword>
<dbReference type="GO" id="GO:0005634">
    <property type="term" value="C:nucleus"/>
    <property type="evidence" value="ECO:0007669"/>
    <property type="project" value="TreeGrafter"/>
</dbReference>
<comment type="caution">
    <text evidence="4">The sequence shown here is derived from an EMBL/GenBank/DDBJ whole genome shotgun (WGS) entry which is preliminary data.</text>
</comment>
<evidence type="ECO:0000259" key="3">
    <source>
        <dbReference type="Pfam" id="PF05368"/>
    </source>
</evidence>
<dbReference type="PANTHER" id="PTHR42748:SF28">
    <property type="entry name" value="NMRA-LIKE DOMAIN-CONTAINING PROTEIN"/>
    <property type="match status" value="1"/>
</dbReference>
<dbReference type="AlphaFoldDB" id="A0A9P4HVL6"/>
<dbReference type="OrthoDB" id="300709at2759"/>
<feature type="non-terminal residue" evidence="4">
    <location>
        <position position="1"/>
    </location>
</feature>
<evidence type="ECO:0000256" key="1">
    <source>
        <dbReference type="ARBA" id="ARBA00006328"/>
    </source>
</evidence>
<evidence type="ECO:0000313" key="4">
    <source>
        <dbReference type="EMBL" id="KAF2087281.1"/>
    </source>
</evidence>
<name>A0A9P4HVL6_9PEZI</name>
<sequence length="305" mass="32762">LLVVTGATGLQGSSIIAAFLHNPDFRLRGVTRNTGSEKAVALANQGVEMVEADMSDEGSLDKAFENATHIFALTDFFAPFVSTLSPTAARDAEFQHGRNLARAASRVQTLEHYIWSTLPSASSLSDGKIKVPHMDSKALVDAFIKTELGGPGGLRAKTTFLFVGFYAGNMAYPMMQPAGVGGRRKYMFCLPAAGKTGVCVVGDVQKNLGAFVRAAVERPGLTRGRYVCAAVERLSLERVGETWGEAAGTGEVVYAEIGLREYERLWGAWGTELGLMMKFWAELGERNWSAGQRDGEVLGMGDLGV</sequence>
<feature type="domain" description="NmrA-like" evidence="3">
    <location>
        <begin position="2"/>
        <end position="258"/>
    </location>
</feature>
<organism evidence="4 5">
    <name type="scientific">Saccharata proteae CBS 121410</name>
    <dbReference type="NCBI Taxonomy" id="1314787"/>
    <lineage>
        <taxon>Eukaryota</taxon>
        <taxon>Fungi</taxon>
        <taxon>Dikarya</taxon>
        <taxon>Ascomycota</taxon>
        <taxon>Pezizomycotina</taxon>
        <taxon>Dothideomycetes</taxon>
        <taxon>Dothideomycetes incertae sedis</taxon>
        <taxon>Botryosphaeriales</taxon>
        <taxon>Saccharataceae</taxon>
        <taxon>Saccharata</taxon>
    </lineage>
</organism>
<dbReference type="Pfam" id="PF05368">
    <property type="entry name" value="NmrA"/>
    <property type="match status" value="1"/>
</dbReference>
<dbReference type="Gene3D" id="3.40.50.720">
    <property type="entry name" value="NAD(P)-binding Rossmann-like Domain"/>
    <property type="match status" value="1"/>
</dbReference>
<dbReference type="Gene3D" id="3.90.25.10">
    <property type="entry name" value="UDP-galactose 4-epimerase, domain 1"/>
    <property type="match status" value="1"/>
</dbReference>